<dbReference type="Pfam" id="PF07690">
    <property type="entry name" value="MFS_1"/>
    <property type="match status" value="1"/>
</dbReference>
<dbReference type="PRINTS" id="PR01035">
    <property type="entry name" value="TCRTETA"/>
</dbReference>
<evidence type="ECO:0000256" key="6">
    <source>
        <dbReference type="SAM" id="MobiDB-lite"/>
    </source>
</evidence>
<feature type="transmembrane region" description="Helical" evidence="7">
    <location>
        <begin position="74"/>
        <end position="92"/>
    </location>
</feature>
<evidence type="ECO:0000313" key="10">
    <source>
        <dbReference type="Proteomes" id="UP001230188"/>
    </source>
</evidence>
<evidence type="ECO:0000313" key="9">
    <source>
        <dbReference type="EMBL" id="KAJ8603629.1"/>
    </source>
</evidence>
<dbReference type="AlphaFoldDB" id="A0AAD7UEZ4"/>
<feature type="transmembrane region" description="Helical" evidence="7">
    <location>
        <begin position="376"/>
        <end position="400"/>
    </location>
</feature>
<feature type="transmembrane region" description="Helical" evidence="7">
    <location>
        <begin position="131"/>
        <end position="154"/>
    </location>
</feature>
<feature type="transmembrane region" description="Helical" evidence="7">
    <location>
        <begin position="6"/>
        <end position="33"/>
    </location>
</feature>
<dbReference type="InterPro" id="IPR036259">
    <property type="entry name" value="MFS_trans_sf"/>
</dbReference>
<feature type="region of interest" description="Disordered" evidence="6">
    <location>
        <begin position="449"/>
        <end position="487"/>
    </location>
</feature>
<evidence type="ECO:0000256" key="5">
    <source>
        <dbReference type="ARBA" id="ARBA00023136"/>
    </source>
</evidence>
<dbReference type="GO" id="GO:0022857">
    <property type="term" value="F:transmembrane transporter activity"/>
    <property type="evidence" value="ECO:0007669"/>
    <property type="project" value="InterPro"/>
</dbReference>
<proteinExistence type="predicted"/>
<dbReference type="PROSITE" id="PS50850">
    <property type="entry name" value="MFS"/>
    <property type="match status" value="1"/>
</dbReference>
<feature type="domain" description="Major facilitator superfamily (MFS) profile" evidence="8">
    <location>
        <begin position="8"/>
        <end position="402"/>
    </location>
</feature>
<keyword evidence="4 7" id="KW-1133">Transmembrane helix</keyword>
<evidence type="ECO:0000259" key="8">
    <source>
        <dbReference type="PROSITE" id="PS50850"/>
    </source>
</evidence>
<accession>A0AAD7UEZ4</accession>
<dbReference type="InterPro" id="IPR020846">
    <property type="entry name" value="MFS_dom"/>
</dbReference>
<dbReference type="InterPro" id="IPR001958">
    <property type="entry name" value="Tet-R_TetA/multi-R_MdtG-like"/>
</dbReference>
<reference evidence="9" key="1">
    <citation type="submission" date="2023-01" db="EMBL/GenBank/DDBJ databases">
        <title>Metagenome sequencing of chrysophaentin producing Chrysophaeum taylorii.</title>
        <authorList>
            <person name="Davison J."/>
            <person name="Bewley C."/>
        </authorList>
    </citation>
    <scope>NUCLEOTIDE SEQUENCE</scope>
    <source>
        <strain evidence="9">NIES-1699</strain>
    </source>
</reference>
<dbReference type="InterPro" id="IPR011701">
    <property type="entry name" value="MFS"/>
</dbReference>
<protein>
    <recommendedName>
        <fullName evidence="8">Major facilitator superfamily (MFS) profile domain-containing protein</fullName>
    </recommendedName>
</protein>
<feature type="transmembrane region" description="Helical" evidence="7">
    <location>
        <begin position="45"/>
        <end position="62"/>
    </location>
</feature>
<dbReference type="SUPFAM" id="SSF103473">
    <property type="entry name" value="MFS general substrate transporter"/>
    <property type="match status" value="1"/>
</dbReference>
<keyword evidence="3 7" id="KW-0812">Transmembrane</keyword>
<feature type="transmembrane region" description="Helical" evidence="7">
    <location>
        <begin position="161"/>
        <end position="180"/>
    </location>
</feature>
<dbReference type="PANTHER" id="PTHR23504:SF15">
    <property type="entry name" value="MAJOR FACILITATOR SUPERFAMILY (MFS) PROFILE DOMAIN-CONTAINING PROTEIN"/>
    <property type="match status" value="1"/>
</dbReference>
<feature type="transmembrane region" description="Helical" evidence="7">
    <location>
        <begin position="314"/>
        <end position="337"/>
    </location>
</feature>
<keyword evidence="5 7" id="KW-0472">Membrane</keyword>
<name>A0AAD7UEZ4_9STRA</name>
<dbReference type="EMBL" id="JAQMWT010000346">
    <property type="protein sequence ID" value="KAJ8603629.1"/>
    <property type="molecule type" value="Genomic_DNA"/>
</dbReference>
<feature type="transmembrane region" description="Helical" evidence="7">
    <location>
        <begin position="284"/>
        <end position="302"/>
    </location>
</feature>
<feature type="transmembrane region" description="Helical" evidence="7">
    <location>
        <begin position="219"/>
        <end position="241"/>
    </location>
</feature>
<evidence type="ECO:0000256" key="3">
    <source>
        <dbReference type="ARBA" id="ARBA00022692"/>
    </source>
</evidence>
<keyword evidence="2" id="KW-0813">Transport</keyword>
<evidence type="ECO:0000256" key="4">
    <source>
        <dbReference type="ARBA" id="ARBA00022989"/>
    </source>
</evidence>
<sequence>MPPKTTATIGIAFFSVFVDMLGITIILPTLPYLALRQRATGEQMGYLFATYPGCQMVSIPLIGRLSDKVGRRPVLLASLAGSAIGFLVQGMSRSFDTLLLGRAIAGLFASSIPVAQSTVADLVPVPERPRYFAIQGMTLSVAFMFGPGIGAGLAEFSLRTPMFSAAFLSAFGLLLCLQYFEEPLNRRYNSEAIVPIAVPPDEQDEGASSFPNQVILLRLGWLTSFFSMLGFAAYLFFGGLFLRKRFDWGPLEYGFTSMATSTLSVLVQAIPYPAVVRFCGEHGALVFGCGLMTLGNGMLAAVGGKTTDTTGLPLLAMSLAVLATGVSLTIPSVTAILSRNATPETQGAVLGASQGFQALGRVVGPLVYGAIFDINAALPFLVAAASSLLTVVLANLSLLISRRCRKSEIAAAAAAAEAAENIAEPDDVLPPHKIVEALRRENAELRALLASANLPVPPPPKTPTRYQPAGGEKKKKKTTSSSSSGDS</sequence>
<evidence type="ECO:0000256" key="2">
    <source>
        <dbReference type="ARBA" id="ARBA00022448"/>
    </source>
</evidence>
<dbReference type="InterPro" id="IPR005829">
    <property type="entry name" value="Sugar_transporter_CS"/>
</dbReference>
<feature type="transmembrane region" description="Helical" evidence="7">
    <location>
        <begin position="253"/>
        <end position="272"/>
    </location>
</feature>
<dbReference type="Gene3D" id="1.20.1250.20">
    <property type="entry name" value="MFS general substrate transporter like domains"/>
    <property type="match status" value="1"/>
</dbReference>
<evidence type="ECO:0000256" key="7">
    <source>
        <dbReference type="SAM" id="Phobius"/>
    </source>
</evidence>
<dbReference type="GO" id="GO:0016020">
    <property type="term" value="C:membrane"/>
    <property type="evidence" value="ECO:0007669"/>
    <property type="project" value="UniProtKB-SubCell"/>
</dbReference>
<keyword evidence="10" id="KW-1185">Reference proteome</keyword>
<evidence type="ECO:0000256" key="1">
    <source>
        <dbReference type="ARBA" id="ARBA00004141"/>
    </source>
</evidence>
<dbReference type="PANTHER" id="PTHR23504">
    <property type="entry name" value="MAJOR FACILITATOR SUPERFAMILY DOMAIN-CONTAINING PROTEIN 10"/>
    <property type="match status" value="1"/>
</dbReference>
<dbReference type="PROSITE" id="PS00216">
    <property type="entry name" value="SUGAR_TRANSPORT_1"/>
    <property type="match status" value="1"/>
</dbReference>
<organism evidence="9 10">
    <name type="scientific">Chrysophaeum taylorii</name>
    <dbReference type="NCBI Taxonomy" id="2483200"/>
    <lineage>
        <taxon>Eukaryota</taxon>
        <taxon>Sar</taxon>
        <taxon>Stramenopiles</taxon>
        <taxon>Ochrophyta</taxon>
        <taxon>Pelagophyceae</taxon>
        <taxon>Pelagomonadales</taxon>
        <taxon>Pelagomonadaceae</taxon>
        <taxon>Chrysophaeum</taxon>
    </lineage>
</organism>
<comment type="subcellular location">
    <subcellularLocation>
        <location evidence="1">Membrane</location>
        <topology evidence="1">Multi-pass membrane protein</topology>
    </subcellularLocation>
</comment>
<gene>
    <name evidence="9" type="ORF">CTAYLR_007575</name>
</gene>
<comment type="caution">
    <text evidence="9">The sequence shown here is derived from an EMBL/GenBank/DDBJ whole genome shotgun (WGS) entry which is preliminary data.</text>
</comment>
<dbReference type="CDD" id="cd17330">
    <property type="entry name" value="MFS_SLC46_TetA_like"/>
    <property type="match status" value="1"/>
</dbReference>
<dbReference type="Proteomes" id="UP001230188">
    <property type="component" value="Unassembled WGS sequence"/>
</dbReference>